<dbReference type="GO" id="GO:0043093">
    <property type="term" value="P:FtsZ-dependent cytokinesis"/>
    <property type="evidence" value="ECO:0007669"/>
    <property type="project" value="UniProtKB-UniRule"/>
</dbReference>
<keyword evidence="7" id="KW-1185">Reference proteome</keyword>
<dbReference type="InterPro" id="IPR007561">
    <property type="entry name" value="Cell_div_SepF/SepF-rel"/>
</dbReference>
<dbReference type="Proteomes" id="UP000662904">
    <property type="component" value="Chromosome"/>
</dbReference>
<dbReference type="HAMAP" id="MF_01197">
    <property type="entry name" value="SepF"/>
    <property type="match status" value="1"/>
</dbReference>
<keyword evidence="3 5" id="KW-0131">Cell cycle</keyword>
<reference evidence="6" key="1">
    <citation type="submission" date="2020-07" db="EMBL/GenBank/DDBJ databases">
        <title>Koleobacter methoxysyntrophicus gen. nov., sp. nov., a novel anaerobic bacterium isolated from deep subsurface oil field and proposal of Koleobacterales ord. nov. in the phylum Firmicutes.</title>
        <authorList>
            <person name="Sakamoto S."/>
            <person name="Tamaki H."/>
        </authorList>
    </citation>
    <scope>NUCLEOTIDE SEQUENCE</scope>
    <source>
        <strain evidence="6">NRmbB1</strain>
    </source>
</reference>
<evidence type="ECO:0000313" key="7">
    <source>
        <dbReference type="Proteomes" id="UP000662904"/>
    </source>
</evidence>
<comment type="subunit">
    <text evidence="5">Homodimer. Interacts with FtsZ.</text>
</comment>
<comment type="similarity">
    <text evidence="5">Belongs to the SepF family.</text>
</comment>
<keyword evidence="1 5" id="KW-0132">Cell division</keyword>
<dbReference type="AlphaFoldDB" id="A0A8A0RRI0"/>
<dbReference type="InterPro" id="IPR038594">
    <property type="entry name" value="SepF-like_sf"/>
</dbReference>
<dbReference type="PANTHER" id="PTHR35798">
    <property type="entry name" value="CELL DIVISION PROTEIN SEPF"/>
    <property type="match status" value="1"/>
</dbReference>
<proteinExistence type="inferred from homology"/>
<dbReference type="PANTHER" id="PTHR35798:SF1">
    <property type="entry name" value="CELL DIVISION PROTEIN SEPF"/>
    <property type="match status" value="1"/>
</dbReference>
<dbReference type="Gene3D" id="3.30.110.150">
    <property type="entry name" value="SepF-like protein"/>
    <property type="match status" value="1"/>
</dbReference>
<dbReference type="GO" id="GO:0000917">
    <property type="term" value="P:division septum assembly"/>
    <property type="evidence" value="ECO:0007669"/>
    <property type="project" value="UniProtKB-KW"/>
</dbReference>
<dbReference type="Pfam" id="PF04472">
    <property type="entry name" value="SepF"/>
    <property type="match status" value="1"/>
</dbReference>
<comment type="subcellular location">
    <subcellularLocation>
        <location evidence="5">Cytoplasm</location>
    </subcellularLocation>
    <text evidence="5">Localizes to the division site, in a FtsZ-dependent manner.</text>
</comment>
<dbReference type="RefSeq" id="WP_206707132.1">
    <property type="nucleotide sequence ID" value="NZ_CP059066.1"/>
</dbReference>
<comment type="function">
    <text evidence="4 5">Cell division protein that is part of the divisome complex and is recruited early to the Z-ring. Probably stimulates Z-ring formation, perhaps through the cross-linking of FtsZ protofilaments. Its function overlaps with FtsA.</text>
</comment>
<sequence>MKGNLLNKFFYFIGLDDPEEDSEKLETENTYFLNRKAEEKINRGKVINFNSKKNMRVILREPSRYEDVLEISENLKNDKPVIINLKNMDKDNAKRLIDFLSGVIYAIDGNIKKIENGIFLVVPANIDISGDFSYRSVEENIFPWDNGN</sequence>
<evidence type="ECO:0000313" key="6">
    <source>
        <dbReference type="EMBL" id="QSQ09796.1"/>
    </source>
</evidence>
<keyword evidence="5" id="KW-0963">Cytoplasm</keyword>
<evidence type="ECO:0000256" key="3">
    <source>
        <dbReference type="ARBA" id="ARBA00023306"/>
    </source>
</evidence>
<name>A0A8A0RRI0_9FIRM</name>
<protein>
    <recommendedName>
        <fullName evidence="5">Cell division protein SepF</fullName>
    </recommendedName>
</protein>
<dbReference type="EMBL" id="CP059066">
    <property type="protein sequence ID" value="QSQ09796.1"/>
    <property type="molecule type" value="Genomic_DNA"/>
</dbReference>
<evidence type="ECO:0000256" key="1">
    <source>
        <dbReference type="ARBA" id="ARBA00022618"/>
    </source>
</evidence>
<evidence type="ECO:0000256" key="2">
    <source>
        <dbReference type="ARBA" id="ARBA00023210"/>
    </source>
</evidence>
<keyword evidence="2 5" id="KW-0717">Septation</keyword>
<evidence type="ECO:0000256" key="5">
    <source>
        <dbReference type="HAMAP-Rule" id="MF_01197"/>
    </source>
</evidence>
<accession>A0A8A0RRI0</accession>
<dbReference type="KEGG" id="kme:H0A61_02177"/>
<organism evidence="6 7">
    <name type="scientific">Koleobacter methoxysyntrophicus</name>
    <dbReference type="NCBI Taxonomy" id="2751313"/>
    <lineage>
        <taxon>Bacteria</taxon>
        <taxon>Bacillati</taxon>
        <taxon>Bacillota</taxon>
        <taxon>Clostridia</taxon>
        <taxon>Koleobacterales</taxon>
        <taxon>Koleobacteraceae</taxon>
        <taxon>Koleobacter</taxon>
    </lineage>
</organism>
<gene>
    <name evidence="5 6" type="primary">sepF</name>
    <name evidence="6" type="ORF">H0A61_02177</name>
</gene>
<dbReference type="GO" id="GO:0005737">
    <property type="term" value="C:cytoplasm"/>
    <property type="evidence" value="ECO:0007669"/>
    <property type="project" value="UniProtKB-SubCell"/>
</dbReference>
<evidence type="ECO:0000256" key="4">
    <source>
        <dbReference type="ARBA" id="ARBA00044936"/>
    </source>
</evidence>
<dbReference type="InterPro" id="IPR023052">
    <property type="entry name" value="Cell_div_SepF"/>
</dbReference>